<feature type="transmembrane region" description="Helical" evidence="1">
    <location>
        <begin position="141"/>
        <end position="159"/>
    </location>
</feature>
<comment type="caution">
    <text evidence="2">The sequence shown here is derived from an EMBL/GenBank/DDBJ whole genome shotgun (WGS) entry which is preliminary data.</text>
</comment>
<keyword evidence="1" id="KW-0472">Membrane</keyword>
<dbReference type="EMBL" id="SLUN01000007">
    <property type="protein sequence ID" value="TCL71568.1"/>
    <property type="molecule type" value="Genomic_DNA"/>
</dbReference>
<protein>
    <recommendedName>
        <fullName evidence="4">DNA-binding protein</fullName>
    </recommendedName>
</protein>
<evidence type="ECO:0000313" key="3">
    <source>
        <dbReference type="Proteomes" id="UP000295008"/>
    </source>
</evidence>
<accession>A0A4R1RXU4</accession>
<organism evidence="2 3">
    <name type="scientific">Hydrogenispora ethanolica</name>
    <dbReference type="NCBI Taxonomy" id="1082276"/>
    <lineage>
        <taxon>Bacteria</taxon>
        <taxon>Bacillati</taxon>
        <taxon>Bacillota</taxon>
        <taxon>Hydrogenispora</taxon>
    </lineage>
</organism>
<sequence>MEMEIKRITLIVLIIGGLLWNWRPPVLAQGSNELIEKGAQWDRKMVTYEGEVIREPMRRGNHAWLNVSDGNNAMGVWVKYGMIRPIRHYGSYKMKGDWIKVTGLFYRSCPEHGGDLDIHASSITVLKRGGPTSHPIRVERLLLALLAIAAGIFYLLQYLRGNFRGNKL</sequence>
<proteinExistence type="predicted"/>
<name>A0A4R1RXU4_HYDET</name>
<reference evidence="2 3" key="1">
    <citation type="submission" date="2019-03" db="EMBL/GenBank/DDBJ databases">
        <title>Genomic Encyclopedia of Type Strains, Phase IV (KMG-IV): sequencing the most valuable type-strain genomes for metagenomic binning, comparative biology and taxonomic classification.</title>
        <authorList>
            <person name="Goeker M."/>
        </authorList>
    </citation>
    <scope>NUCLEOTIDE SEQUENCE [LARGE SCALE GENOMIC DNA]</scope>
    <source>
        <strain evidence="2 3">LX-B</strain>
    </source>
</reference>
<dbReference type="AlphaFoldDB" id="A0A4R1RXU4"/>
<evidence type="ECO:0000313" key="2">
    <source>
        <dbReference type="EMBL" id="TCL71568.1"/>
    </source>
</evidence>
<dbReference type="Proteomes" id="UP000295008">
    <property type="component" value="Unassembled WGS sequence"/>
</dbReference>
<gene>
    <name evidence="2" type="ORF">EDC14_100730</name>
</gene>
<keyword evidence="3" id="KW-1185">Reference proteome</keyword>
<evidence type="ECO:0000256" key="1">
    <source>
        <dbReference type="SAM" id="Phobius"/>
    </source>
</evidence>
<keyword evidence="1" id="KW-0812">Transmembrane</keyword>
<keyword evidence="1" id="KW-1133">Transmembrane helix</keyword>
<evidence type="ECO:0008006" key="4">
    <source>
        <dbReference type="Google" id="ProtNLM"/>
    </source>
</evidence>